<dbReference type="InterPro" id="IPR050413">
    <property type="entry name" value="TCR_beta_variable"/>
</dbReference>
<dbReference type="AlphaFoldDB" id="A0A3Q0T463"/>
<dbReference type="GO" id="GO:0007166">
    <property type="term" value="P:cell surface receptor signaling pathway"/>
    <property type="evidence" value="ECO:0007669"/>
    <property type="project" value="TreeGrafter"/>
</dbReference>
<dbReference type="Gene3D" id="2.60.40.10">
    <property type="entry name" value="Immunoglobulins"/>
    <property type="match status" value="1"/>
</dbReference>
<dbReference type="Proteomes" id="UP000261340">
    <property type="component" value="Unplaced"/>
</dbReference>
<proteinExistence type="predicted"/>
<dbReference type="OMA" id="NNEYLYM"/>
<protein>
    <recommendedName>
        <fullName evidence="3">Immunoglobulin V-set domain-containing protein</fullName>
    </recommendedName>
</protein>
<evidence type="ECO:0000313" key="5">
    <source>
        <dbReference type="Proteomes" id="UP000261340"/>
    </source>
</evidence>
<dbReference type="InterPro" id="IPR013783">
    <property type="entry name" value="Ig-like_fold"/>
</dbReference>
<evidence type="ECO:0000256" key="2">
    <source>
        <dbReference type="ARBA" id="ARBA00022859"/>
    </source>
</evidence>
<dbReference type="PANTHER" id="PTHR23268">
    <property type="entry name" value="T-CELL RECEPTOR BETA CHAIN"/>
    <property type="match status" value="1"/>
</dbReference>
<keyword evidence="1" id="KW-0732">Signal</keyword>
<reference evidence="4" key="2">
    <citation type="submission" date="2025-09" db="UniProtKB">
        <authorList>
            <consortium name="Ensembl"/>
        </authorList>
    </citation>
    <scope>IDENTIFICATION</scope>
</reference>
<name>A0A3Q0T463_AMPCI</name>
<organism evidence="4 5">
    <name type="scientific">Amphilophus citrinellus</name>
    <name type="common">Midas cichlid</name>
    <name type="synonym">Cichlasoma citrinellum</name>
    <dbReference type="NCBI Taxonomy" id="61819"/>
    <lineage>
        <taxon>Eukaryota</taxon>
        <taxon>Metazoa</taxon>
        <taxon>Chordata</taxon>
        <taxon>Craniata</taxon>
        <taxon>Vertebrata</taxon>
        <taxon>Euteleostomi</taxon>
        <taxon>Actinopterygii</taxon>
        <taxon>Neopterygii</taxon>
        <taxon>Teleostei</taxon>
        <taxon>Neoteleostei</taxon>
        <taxon>Acanthomorphata</taxon>
        <taxon>Ovalentaria</taxon>
        <taxon>Cichlomorphae</taxon>
        <taxon>Cichliformes</taxon>
        <taxon>Cichlidae</taxon>
        <taxon>New World cichlids</taxon>
        <taxon>Cichlasomatinae</taxon>
        <taxon>Heroini</taxon>
        <taxon>Amphilophus</taxon>
    </lineage>
</organism>
<dbReference type="Pfam" id="PF07686">
    <property type="entry name" value="V-set"/>
    <property type="match status" value="1"/>
</dbReference>
<dbReference type="InterPro" id="IPR013106">
    <property type="entry name" value="Ig_V-set"/>
</dbReference>
<evidence type="ECO:0000259" key="3">
    <source>
        <dbReference type="Pfam" id="PF07686"/>
    </source>
</evidence>
<dbReference type="PANTHER" id="PTHR23268:SF28">
    <property type="entry name" value="T CELL RECEPTOR BETA VARIABLE 19"/>
    <property type="match status" value="1"/>
</dbReference>
<evidence type="ECO:0000256" key="1">
    <source>
        <dbReference type="ARBA" id="ARBA00022729"/>
    </source>
</evidence>
<dbReference type="InterPro" id="IPR036179">
    <property type="entry name" value="Ig-like_dom_sf"/>
</dbReference>
<dbReference type="SUPFAM" id="SSF48726">
    <property type="entry name" value="Immunoglobulin"/>
    <property type="match status" value="1"/>
</dbReference>
<dbReference type="Ensembl" id="ENSACIT00000027633.1">
    <property type="protein sequence ID" value="ENSACIP00000026925.1"/>
    <property type="gene ID" value="ENSACIG00000020855.1"/>
</dbReference>
<reference evidence="4" key="1">
    <citation type="submission" date="2025-08" db="UniProtKB">
        <authorList>
            <consortium name="Ensembl"/>
        </authorList>
    </citation>
    <scope>IDENTIFICATION</scope>
</reference>
<feature type="domain" description="Immunoglobulin V-set" evidence="3">
    <location>
        <begin position="31"/>
        <end position="104"/>
    </location>
</feature>
<keyword evidence="2" id="KW-0391">Immunity</keyword>
<accession>A0A3Q0T463</accession>
<evidence type="ECO:0000313" key="4">
    <source>
        <dbReference type="Ensembl" id="ENSACIP00000026925.1"/>
    </source>
</evidence>
<sequence>CSQGVVCCVFSVIIGGVKIIQPQFMFSRVGDKSVTLQCEQDNNEYLYMLWYRHADTGQMQLLTYSVNKGIEATEAPFSEAKYSMSRPEVCNSTLHIKQVEAGDSVGFGSYGNLKIGCSSAA</sequence>
<keyword evidence="5" id="KW-1185">Reference proteome</keyword>
<dbReference type="GO" id="GO:0005886">
    <property type="term" value="C:plasma membrane"/>
    <property type="evidence" value="ECO:0007669"/>
    <property type="project" value="TreeGrafter"/>
</dbReference>
<dbReference type="STRING" id="61819.ENSACIP00000026925"/>
<dbReference type="GeneTree" id="ENSGT00940000174883"/>
<dbReference type="GO" id="GO:0002376">
    <property type="term" value="P:immune system process"/>
    <property type="evidence" value="ECO:0007669"/>
    <property type="project" value="UniProtKB-KW"/>
</dbReference>